<dbReference type="PANTHER" id="PTHR45621">
    <property type="entry name" value="OS01G0588500 PROTEIN-RELATED"/>
    <property type="match status" value="1"/>
</dbReference>
<accession>A0A218X1Y3</accession>
<sequence length="795" mass="90585">MSLAEGAIPSPFIRKYQFEELRSLTNGFGEDNYIGEFQFGRAYRAVHEDTPVVVKIWEDKGTNYEVLPGDNARRYCVEFDLLRCFRYEAHPSMVRLVASCWDQEKVAHVYELDALDTLYNLITEGDSFSWSHRIKAALGLANFLEYMHIPAPDQPHLPFLICNLDAAHVMIDRDYNPTVYDYSMISGGSSLIDRRYILNQHVKGCHGYIDPNPAYQGSWSEKSDVFAYGVVLLGLMSKRVYSEHDRLKCSPFVYEWAWAQHNAWKSDSLGFLSSKFSLVHKRLQADPIFECSDGVKLTKLAMQCVDFDPQKRPTMRRVVNSLKKLHIVEYNGELVGIDRLVHLENIYDKRADPYDVYAGDGGGESVDDDDHLSGCQGFLLKKAELTQIVGHAIDRFRAFLPQKIFVPCIDHYFSRWMISAVYQEIPGGQIADGDEELHNAPSSGKHVDVHVYSHADLRLFTSDFCEENLIGMFQFGRVYRGKIAEQEVTVKIWEVPKKYIVYKGDNQRRLWNELSLLQHPDFIAHPNLAKLMGYCYEGEHLGVVYNLKPLDTAKNLIEKDALAWLQIIKILLRVGCLLKFLHHDKPPYLPCLVCNIDVAHIMLDEDYNPVLYDFSMFRGGIIPDRSDERTVYLHGGYGYTDPEYAHSGIWTEAKDVYAFGTVILNLIAKKLYTDEDKLSGTEIPFLDYTLDNPLESKFFGDWARGVYRPRWDCPEGSACSLVHGTLEDGPGFYPEDGANLTDLAMNCIESYSSPRPTMEEAVERLFGLCVVQDHAEALGLKQMLQCSQTSCSGCS</sequence>
<dbReference type="STRING" id="22663.A0A218X1Y3"/>
<dbReference type="Pfam" id="PF00069">
    <property type="entry name" value="Pkinase"/>
    <property type="match status" value="2"/>
</dbReference>
<reference evidence="3 5" key="3">
    <citation type="submission" date="2017-11" db="EMBL/GenBank/DDBJ databases">
        <title>De-novo sequencing of pomegranate (Punica granatum L.) genome.</title>
        <authorList>
            <person name="Akparov Z."/>
            <person name="Amiraslanov A."/>
            <person name="Hajiyeva S."/>
            <person name="Abbasov M."/>
            <person name="Kaur K."/>
            <person name="Hamwieh A."/>
            <person name="Solovyev V."/>
            <person name="Salamov A."/>
            <person name="Braich B."/>
            <person name="Kosarev P."/>
            <person name="Mahmoud A."/>
            <person name="Hajiyev E."/>
            <person name="Babayeva S."/>
            <person name="Izzatullayeva V."/>
            <person name="Mammadov A."/>
            <person name="Mammadov A."/>
            <person name="Sharifova S."/>
            <person name="Ojaghi J."/>
            <person name="Eynullazada K."/>
            <person name="Bayramov B."/>
            <person name="Abdulazimova A."/>
            <person name="Shahmuradov I."/>
        </authorList>
    </citation>
    <scope>NUCLEOTIDE SEQUENCE [LARGE SCALE GENOMIC DNA]</scope>
    <source>
        <strain evidence="3">AG2017</strain>
        <strain evidence="5">cv. AG2017</strain>
        <tissue evidence="3">Leaf</tissue>
    </source>
</reference>
<evidence type="ECO:0000313" key="5">
    <source>
        <dbReference type="Proteomes" id="UP000233551"/>
    </source>
</evidence>
<reference evidence="2" key="2">
    <citation type="submission" date="2017-06" db="EMBL/GenBank/DDBJ databases">
        <title>The pomegranate genome and the genomics of punicalagin biosynthesis.</title>
        <authorList>
            <person name="Xu C."/>
        </authorList>
    </citation>
    <scope>NUCLEOTIDE SEQUENCE [LARGE SCALE GENOMIC DNA]</scope>
    <source>
        <tissue evidence="2">Fresh leaf</tissue>
    </source>
</reference>
<dbReference type="GO" id="GO:0005524">
    <property type="term" value="F:ATP binding"/>
    <property type="evidence" value="ECO:0007669"/>
    <property type="project" value="InterPro"/>
</dbReference>
<proteinExistence type="predicted"/>
<feature type="domain" description="Protein kinase" evidence="1">
    <location>
        <begin position="464"/>
        <end position="767"/>
    </location>
</feature>
<evidence type="ECO:0000313" key="2">
    <source>
        <dbReference type="EMBL" id="OWM78660.1"/>
    </source>
</evidence>
<feature type="domain" description="Protein kinase" evidence="1">
    <location>
        <begin position="28"/>
        <end position="329"/>
    </location>
</feature>
<dbReference type="SUPFAM" id="SSF56112">
    <property type="entry name" value="Protein kinase-like (PK-like)"/>
    <property type="match status" value="2"/>
</dbReference>
<dbReference type="GO" id="GO:0004672">
    <property type="term" value="F:protein kinase activity"/>
    <property type="evidence" value="ECO:0007669"/>
    <property type="project" value="InterPro"/>
</dbReference>
<dbReference type="InterPro" id="IPR000719">
    <property type="entry name" value="Prot_kinase_dom"/>
</dbReference>
<name>A0A218X1Y3_PUNGR</name>
<dbReference type="InterPro" id="IPR050823">
    <property type="entry name" value="Plant_Ser_Thr_Prot_Kinase"/>
</dbReference>
<dbReference type="Gene3D" id="3.30.200.20">
    <property type="entry name" value="Phosphorylase Kinase, domain 1"/>
    <property type="match status" value="2"/>
</dbReference>
<dbReference type="Proteomes" id="UP000233551">
    <property type="component" value="Unassembled WGS sequence"/>
</dbReference>
<organism evidence="2 4">
    <name type="scientific">Punica granatum</name>
    <name type="common">Pomegranate</name>
    <dbReference type="NCBI Taxonomy" id="22663"/>
    <lineage>
        <taxon>Eukaryota</taxon>
        <taxon>Viridiplantae</taxon>
        <taxon>Streptophyta</taxon>
        <taxon>Embryophyta</taxon>
        <taxon>Tracheophyta</taxon>
        <taxon>Spermatophyta</taxon>
        <taxon>Magnoliopsida</taxon>
        <taxon>eudicotyledons</taxon>
        <taxon>Gunneridae</taxon>
        <taxon>Pentapetalae</taxon>
        <taxon>rosids</taxon>
        <taxon>malvids</taxon>
        <taxon>Myrtales</taxon>
        <taxon>Lythraceae</taxon>
        <taxon>Punica</taxon>
    </lineage>
</organism>
<evidence type="ECO:0000313" key="4">
    <source>
        <dbReference type="Proteomes" id="UP000197138"/>
    </source>
</evidence>
<dbReference type="Proteomes" id="UP000197138">
    <property type="component" value="Unassembled WGS sequence"/>
</dbReference>
<dbReference type="EMBL" id="PGOL01003135">
    <property type="protein sequence ID" value="PKI42710.1"/>
    <property type="molecule type" value="Genomic_DNA"/>
</dbReference>
<dbReference type="AlphaFoldDB" id="A0A218X1Y3"/>
<dbReference type="Gene3D" id="1.10.510.10">
    <property type="entry name" value="Transferase(Phosphotransferase) domain 1"/>
    <property type="match status" value="2"/>
</dbReference>
<dbReference type="PROSITE" id="PS50011">
    <property type="entry name" value="PROTEIN_KINASE_DOM"/>
    <property type="match status" value="2"/>
</dbReference>
<evidence type="ECO:0000313" key="3">
    <source>
        <dbReference type="EMBL" id="PKI42710.1"/>
    </source>
</evidence>
<protein>
    <recommendedName>
        <fullName evidence="1">Protein kinase domain-containing protein</fullName>
    </recommendedName>
</protein>
<gene>
    <name evidence="2" type="ORF">CDL15_Pgr002831</name>
    <name evidence="3" type="ORF">CRG98_036838</name>
</gene>
<reference evidence="4" key="1">
    <citation type="journal article" date="2017" name="Plant J.">
        <title>The pomegranate (Punica granatum L.) genome and the genomics of punicalagin biosynthesis.</title>
        <authorList>
            <person name="Qin G."/>
            <person name="Xu C."/>
            <person name="Ming R."/>
            <person name="Tang H."/>
            <person name="Guyot R."/>
            <person name="Kramer E.M."/>
            <person name="Hu Y."/>
            <person name="Yi X."/>
            <person name="Qi Y."/>
            <person name="Xu X."/>
            <person name="Gao Z."/>
            <person name="Pan H."/>
            <person name="Jian J."/>
            <person name="Tian Y."/>
            <person name="Yue Z."/>
            <person name="Xu Y."/>
        </authorList>
    </citation>
    <scope>NUCLEOTIDE SEQUENCE [LARGE SCALE GENOMIC DNA]</scope>
    <source>
        <strain evidence="4">cv. Dabenzi</strain>
    </source>
</reference>
<evidence type="ECO:0000259" key="1">
    <source>
        <dbReference type="PROSITE" id="PS50011"/>
    </source>
</evidence>
<dbReference type="InterPro" id="IPR011009">
    <property type="entry name" value="Kinase-like_dom_sf"/>
</dbReference>
<keyword evidence="5" id="KW-1185">Reference proteome</keyword>
<comment type="caution">
    <text evidence="2">The sequence shown here is derived from an EMBL/GenBank/DDBJ whole genome shotgun (WGS) entry which is preliminary data.</text>
</comment>
<dbReference type="EMBL" id="MTKT01002492">
    <property type="protein sequence ID" value="OWM78660.1"/>
    <property type="molecule type" value="Genomic_DNA"/>
</dbReference>